<name>A0A061G850_THECC</name>
<organism evidence="1 2">
    <name type="scientific">Theobroma cacao</name>
    <name type="common">Cacao</name>
    <name type="synonym">Cocoa</name>
    <dbReference type="NCBI Taxonomy" id="3641"/>
    <lineage>
        <taxon>Eukaryota</taxon>
        <taxon>Viridiplantae</taxon>
        <taxon>Streptophyta</taxon>
        <taxon>Embryophyta</taxon>
        <taxon>Tracheophyta</taxon>
        <taxon>Spermatophyta</taxon>
        <taxon>Magnoliopsida</taxon>
        <taxon>eudicotyledons</taxon>
        <taxon>Gunneridae</taxon>
        <taxon>Pentapetalae</taxon>
        <taxon>rosids</taxon>
        <taxon>malvids</taxon>
        <taxon>Malvales</taxon>
        <taxon>Malvaceae</taxon>
        <taxon>Byttnerioideae</taxon>
        <taxon>Theobroma</taxon>
    </lineage>
</organism>
<dbReference type="Proteomes" id="UP000026915">
    <property type="component" value="Chromosome 6"/>
</dbReference>
<keyword evidence="2" id="KW-1185">Reference proteome</keyword>
<gene>
    <name evidence="1" type="ORF">TCM_027447</name>
</gene>
<proteinExistence type="predicted"/>
<dbReference type="Gramene" id="EOY26055">
    <property type="protein sequence ID" value="EOY26055"/>
    <property type="gene ID" value="TCM_027447"/>
</dbReference>
<accession>A0A061G850</accession>
<evidence type="ECO:0000313" key="1">
    <source>
        <dbReference type="EMBL" id="EOY26055.1"/>
    </source>
</evidence>
<dbReference type="AlphaFoldDB" id="A0A061G850"/>
<dbReference type="EMBL" id="CM001884">
    <property type="protein sequence ID" value="EOY26055.1"/>
    <property type="molecule type" value="Genomic_DNA"/>
</dbReference>
<protein>
    <submittedName>
        <fullName evidence="1">Uncharacterized protein</fullName>
    </submittedName>
</protein>
<dbReference type="InParanoid" id="A0A061G850"/>
<sequence>MTSIVDQTTSSLNTLVQNSVNVANRETAHTRAVKCYESEDILRALDNCISRCETIINHEVWSNFERVEDNVEQLGFDTTYASSSNSVCIVNGDTAHIGAVYLDDTSQLRVSNPHSKTHLNLEVFSRQLEKSYLKHTYNACGEPDEDLLCKETTRQRGHCLNQVGENVIVYRSVTSPTPYE</sequence>
<evidence type="ECO:0000313" key="2">
    <source>
        <dbReference type="Proteomes" id="UP000026915"/>
    </source>
</evidence>
<dbReference type="HOGENOM" id="CLU_1291008_0_0_1"/>
<reference evidence="1 2" key="1">
    <citation type="journal article" date="2013" name="Genome Biol.">
        <title>The genome sequence of the most widely cultivated cacao type and its use to identify candidate genes regulating pod color.</title>
        <authorList>
            <person name="Motamayor J.C."/>
            <person name="Mockaitis K."/>
            <person name="Schmutz J."/>
            <person name="Haiminen N."/>
            <person name="Iii D.L."/>
            <person name="Cornejo O."/>
            <person name="Findley S.D."/>
            <person name="Zheng P."/>
            <person name="Utro F."/>
            <person name="Royaert S."/>
            <person name="Saski C."/>
            <person name="Jenkins J."/>
            <person name="Podicheti R."/>
            <person name="Zhao M."/>
            <person name="Scheffler B.E."/>
            <person name="Stack J.C."/>
            <person name="Feltus F.A."/>
            <person name="Mustiga G.M."/>
            <person name="Amores F."/>
            <person name="Phillips W."/>
            <person name="Marelli J.P."/>
            <person name="May G.D."/>
            <person name="Shapiro H."/>
            <person name="Ma J."/>
            <person name="Bustamante C.D."/>
            <person name="Schnell R.J."/>
            <person name="Main D."/>
            <person name="Gilbert D."/>
            <person name="Parida L."/>
            <person name="Kuhn D.N."/>
        </authorList>
    </citation>
    <scope>NUCLEOTIDE SEQUENCE [LARGE SCALE GENOMIC DNA]</scope>
    <source>
        <strain evidence="2">cv. Matina 1-6</strain>
    </source>
</reference>